<comment type="subcellular location">
    <subcellularLocation>
        <location evidence="1 5 6">Nucleus</location>
    </subcellularLocation>
</comment>
<dbReference type="GO" id="GO:0005634">
    <property type="term" value="C:nucleus"/>
    <property type="evidence" value="ECO:0007669"/>
    <property type="project" value="UniProtKB-SubCell"/>
</dbReference>
<dbReference type="FunFam" id="1.10.10.60:FF:000361">
    <property type="entry name" value="ESX homeobox 1"/>
    <property type="match status" value="1"/>
</dbReference>
<dbReference type="InterPro" id="IPR050649">
    <property type="entry name" value="Paired_Homeobox_TFs"/>
</dbReference>
<evidence type="ECO:0000256" key="5">
    <source>
        <dbReference type="PROSITE-ProRule" id="PRU00108"/>
    </source>
</evidence>
<dbReference type="InterPro" id="IPR017970">
    <property type="entry name" value="Homeobox_CS"/>
</dbReference>
<evidence type="ECO:0000313" key="9">
    <source>
        <dbReference type="EMBL" id="KAG8509325.1"/>
    </source>
</evidence>
<evidence type="ECO:0000256" key="1">
    <source>
        <dbReference type="ARBA" id="ARBA00004123"/>
    </source>
</evidence>
<evidence type="ECO:0000256" key="2">
    <source>
        <dbReference type="ARBA" id="ARBA00023125"/>
    </source>
</evidence>
<dbReference type="GO" id="GO:0000981">
    <property type="term" value="F:DNA-binding transcription factor activity, RNA polymerase II-specific"/>
    <property type="evidence" value="ECO:0007669"/>
    <property type="project" value="InterPro"/>
</dbReference>
<dbReference type="OrthoDB" id="6159439at2759"/>
<reference evidence="9" key="1">
    <citation type="journal article" date="2021" name="Evol. Appl.">
        <title>The genome of the Pyrenean desman and the effects of bottlenecks and inbreeding on the genomic landscape of an endangered species.</title>
        <authorList>
            <person name="Escoda L."/>
            <person name="Castresana J."/>
        </authorList>
    </citation>
    <scope>NUCLEOTIDE SEQUENCE</scope>
    <source>
        <strain evidence="9">IBE-C5619</strain>
    </source>
</reference>
<dbReference type="InterPro" id="IPR009057">
    <property type="entry name" value="Homeodomain-like_sf"/>
</dbReference>
<evidence type="ECO:0000256" key="3">
    <source>
        <dbReference type="ARBA" id="ARBA00023155"/>
    </source>
</evidence>
<dbReference type="AlphaFoldDB" id="A0A8J6A0H9"/>
<name>A0A8J6A0H9_GALPY</name>
<dbReference type="Pfam" id="PF00046">
    <property type="entry name" value="Homeodomain"/>
    <property type="match status" value="1"/>
</dbReference>
<gene>
    <name evidence="9" type="ORF">J0S82_000336</name>
</gene>
<organism evidence="9 10">
    <name type="scientific">Galemys pyrenaicus</name>
    <name type="common">Iberian desman</name>
    <name type="synonym">Pyrenean desman</name>
    <dbReference type="NCBI Taxonomy" id="202257"/>
    <lineage>
        <taxon>Eukaryota</taxon>
        <taxon>Metazoa</taxon>
        <taxon>Chordata</taxon>
        <taxon>Craniata</taxon>
        <taxon>Vertebrata</taxon>
        <taxon>Euteleostomi</taxon>
        <taxon>Mammalia</taxon>
        <taxon>Eutheria</taxon>
        <taxon>Laurasiatheria</taxon>
        <taxon>Eulipotyphla</taxon>
        <taxon>Talpidae</taxon>
        <taxon>Galemys</taxon>
    </lineage>
</organism>
<feature type="compositionally biased region" description="Low complexity" evidence="7">
    <location>
        <begin position="356"/>
        <end position="372"/>
    </location>
</feature>
<evidence type="ECO:0000256" key="6">
    <source>
        <dbReference type="RuleBase" id="RU000682"/>
    </source>
</evidence>
<keyword evidence="10" id="KW-1185">Reference proteome</keyword>
<feature type="DNA-binding region" description="Homeobox" evidence="5">
    <location>
        <begin position="378"/>
        <end position="437"/>
    </location>
</feature>
<accession>A0A8J6A0H9</accession>
<dbReference type="InterPro" id="IPR001356">
    <property type="entry name" value="HD"/>
</dbReference>
<feature type="compositionally biased region" description="Low complexity" evidence="7">
    <location>
        <begin position="168"/>
        <end position="177"/>
    </location>
</feature>
<dbReference type="PANTHER" id="PTHR24329:SF545">
    <property type="entry name" value="HOMEOBOX PROTEIN ESX1"/>
    <property type="match status" value="1"/>
</dbReference>
<keyword evidence="4 5" id="KW-0539">Nucleus</keyword>
<feature type="region of interest" description="Disordered" evidence="7">
    <location>
        <begin position="158"/>
        <end position="243"/>
    </location>
</feature>
<dbReference type="PROSITE" id="PS00027">
    <property type="entry name" value="HOMEOBOX_1"/>
    <property type="match status" value="1"/>
</dbReference>
<dbReference type="Proteomes" id="UP000700334">
    <property type="component" value="Unassembled WGS sequence"/>
</dbReference>
<dbReference type="GO" id="GO:0000977">
    <property type="term" value="F:RNA polymerase II transcription regulatory region sequence-specific DNA binding"/>
    <property type="evidence" value="ECO:0007669"/>
    <property type="project" value="TreeGrafter"/>
</dbReference>
<evidence type="ECO:0000259" key="8">
    <source>
        <dbReference type="PROSITE" id="PS50071"/>
    </source>
</evidence>
<dbReference type="EMBL" id="JAGFMF010011954">
    <property type="protein sequence ID" value="KAG8509325.1"/>
    <property type="molecule type" value="Genomic_DNA"/>
</dbReference>
<feature type="region of interest" description="Disordered" evidence="7">
    <location>
        <begin position="313"/>
        <end position="379"/>
    </location>
</feature>
<feature type="non-terminal residue" evidence="9">
    <location>
        <position position="554"/>
    </location>
</feature>
<evidence type="ECO:0000313" key="10">
    <source>
        <dbReference type="Proteomes" id="UP000700334"/>
    </source>
</evidence>
<sequence length="554" mass="61455">GVDWNTSLMSYELDIWLVSKARSRYWMSQRKKVCFPPTPIPYGGGKKANRDTPHEATDAAPFSGCKHLGLCGGIFAKHFANSRSKGEVLSPTPTSRQEKRAFHHLHSTFLESHTSDELGVTVKLQVGVSVACTKLAHYQHHSCTHAPYFISTPWLPARPHQDPPTKTRGAQGAAGYRRGPDARRHLTGQSAAALTATPEPSLRERTLPRQPEGHGESLPVPVAWHQRPQPGTRWGQGRTARSVPRRGQLFRRIPGREFPLREVGWTGRCEAVPAAPSFLQPTHCGLQSPGFSLFCFPPFPDASSTVFSVAGTEGDTEATLSEPEQPTAAEAAAHHVGVRRPIPWDDESREGGGDQGPQEQQEEPAPAAAEGPRVPERKRRYRTTFSELQLSELESLFRRNQYPDVFAREEIAGRLNLNEARVQVWFQNRRAKWRRYQRALMYRNMGPFAIGPPVGVVLDRPYNAMPILDPAWGCVPVVPRPVMVPGPPVAPRQPLPPTPHMMPMPPMMPRPPMMPMPPRPPMMPGPPMMAVPPRPPVPHYGLTPVGMAWTSVVN</sequence>
<proteinExistence type="predicted"/>
<dbReference type="PROSITE" id="PS50071">
    <property type="entry name" value="HOMEOBOX_2"/>
    <property type="match status" value="1"/>
</dbReference>
<evidence type="ECO:0000256" key="4">
    <source>
        <dbReference type="ARBA" id="ARBA00023242"/>
    </source>
</evidence>
<keyword evidence="3 5" id="KW-0371">Homeobox</keyword>
<evidence type="ECO:0000256" key="7">
    <source>
        <dbReference type="SAM" id="MobiDB-lite"/>
    </source>
</evidence>
<dbReference type="SMART" id="SM00389">
    <property type="entry name" value="HOX"/>
    <property type="match status" value="1"/>
</dbReference>
<feature type="non-terminal residue" evidence="9">
    <location>
        <position position="1"/>
    </location>
</feature>
<keyword evidence="2 5" id="KW-0238">DNA-binding</keyword>
<dbReference type="PANTHER" id="PTHR24329">
    <property type="entry name" value="HOMEOBOX PROTEIN ARISTALESS"/>
    <property type="match status" value="1"/>
</dbReference>
<feature type="domain" description="Homeobox" evidence="8">
    <location>
        <begin position="376"/>
        <end position="436"/>
    </location>
</feature>
<feature type="compositionally biased region" description="Basic and acidic residues" evidence="7">
    <location>
        <begin position="201"/>
        <end position="215"/>
    </location>
</feature>
<dbReference type="CDD" id="cd00086">
    <property type="entry name" value="homeodomain"/>
    <property type="match status" value="1"/>
</dbReference>
<dbReference type="SUPFAM" id="SSF46689">
    <property type="entry name" value="Homeodomain-like"/>
    <property type="match status" value="1"/>
</dbReference>
<comment type="caution">
    <text evidence="9">The sequence shown here is derived from an EMBL/GenBank/DDBJ whole genome shotgun (WGS) entry which is preliminary data.</text>
</comment>
<protein>
    <submittedName>
        <fullName evidence="9">Homeobox protein ESX1</fullName>
    </submittedName>
</protein>
<dbReference type="Gene3D" id="1.10.10.60">
    <property type="entry name" value="Homeodomain-like"/>
    <property type="match status" value="1"/>
</dbReference>